<evidence type="ECO:0000259" key="5">
    <source>
        <dbReference type="PROSITE" id="PS50931"/>
    </source>
</evidence>
<keyword evidence="4" id="KW-0804">Transcription</keyword>
<dbReference type="PRINTS" id="PR00039">
    <property type="entry name" value="HTHLYSR"/>
</dbReference>
<dbReference type="GO" id="GO:0000976">
    <property type="term" value="F:transcription cis-regulatory region binding"/>
    <property type="evidence" value="ECO:0007669"/>
    <property type="project" value="TreeGrafter"/>
</dbReference>
<dbReference type="PROSITE" id="PS50931">
    <property type="entry name" value="HTH_LYSR"/>
    <property type="match status" value="1"/>
</dbReference>
<dbReference type="InterPro" id="IPR000847">
    <property type="entry name" value="LysR_HTH_N"/>
</dbReference>
<dbReference type="RefSeq" id="WP_138098434.1">
    <property type="nucleotide sequence ID" value="NZ_CP040428.1"/>
</dbReference>
<evidence type="ECO:0000256" key="4">
    <source>
        <dbReference type="ARBA" id="ARBA00023163"/>
    </source>
</evidence>
<dbReference type="InterPro" id="IPR036390">
    <property type="entry name" value="WH_DNA-bd_sf"/>
</dbReference>
<dbReference type="AlphaFoldDB" id="A0A4P8YQK6"/>
<evidence type="ECO:0000256" key="1">
    <source>
        <dbReference type="ARBA" id="ARBA00009437"/>
    </source>
</evidence>
<dbReference type="OrthoDB" id="9808620at2"/>
<dbReference type="InterPro" id="IPR036388">
    <property type="entry name" value="WH-like_DNA-bd_sf"/>
</dbReference>
<keyword evidence="3" id="KW-0238">DNA-binding</keyword>
<dbReference type="Gene3D" id="1.10.10.10">
    <property type="entry name" value="Winged helix-like DNA-binding domain superfamily/Winged helix DNA-binding domain"/>
    <property type="match status" value="1"/>
</dbReference>
<dbReference type="Pfam" id="PF00126">
    <property type="entry name" value="HTH_1"/>
    <property type="match status" value="1"/>
</dbReference>
<evidence type="ECO:0000256" key="3">
    <source>
        <dbReference type="ARBA" id="ARBA00023125"/>
    </source>
</evidence>
<sequence>MHITLRQLEVFAEVLKSGSTTQASQVLSLSQSAVSAALADLEGQLGVRLFDRVGKRLVVNEHGRLLYPQAVGLLEQAGEIEQLFHNDVGAIRVGASSTIGNYILPEVVARYRRDFPDLPLDISIGNSQDVINAVADFRVDIGLIEGPCHMADIVTEPWLEDELVVFVAPTSPLAQGAVTLEQLAAAPWILREQGSGTREIVDYLLLSHLPHFRPGMELGNSEAIKHAVRNGLGVSCLSRRVIEEQLDNGTLVALDVPLPTLVRTLYRIHHRQKHISSALQRFLRYCEPV</sequence>
<dbReference type="EMBL" id="CP040428">
    <property type="protein sequence ID" value="QCT22114.1"/>
    <property type="molecule type" value="Genomic_DNA"/>
</dbReference>
<evidence type="ECO:0000256" key="2">
    <source>
        <dbReference type="ARBA" id="ARBA00023015"/>
    </source>
</evidence>
<dbReference type="FunFam" id="1.10.10.10:FF:000145">
    <property type="entry name" value="LysR family transcriptional regulator"/>
    <property type="match status" value="1"/>
</dbReference>
<dbReference type="CDD" id="cd08420">
    <property type="entry name" value="PBP2_CysL_like"/>
    <property type="match status" value="1"/>
</dbReference>
<comment type="similarity">
    <text evidence="1">Belongs to the LysR transcriptional regulatory family.</text>
</comment>
<dbReference type="PANTHER" id="PTHR30126:SF94">
    <property type="entry name" value="LYSR FAMILY TRANSCRIPTIONAL REGULATOR"/>
    <property type="match status" value="1"/>
</dbReference>
<protein>
    <submittedName>
        <fullName evidence="6">LysR family transcriptional regulator</fullName>
    </submittedName>
</protein>
<dbReference type="Proteomes" id="UP000302163">
    <property type="component" value="Chromosome"/>
</dbReference>
<proteinExistence type="inferred from homology"/>
<dbReference type="NCBIfam" id="NF040889">
    <property type="entry name" value="trans_reg_YeiE"/>
    <property type="match status" value="1"/>
</dbReference>
<dbReference type="PANTHER" id="PTHR30126">
    <property type="entry name" value="HTH-TYPE TRANSCRIPTIONAL REGULATOR"/>
    <property type="match status" value="1"/>
</dbReference>
<dbReference type="SUPFAM" id="SSF53850">
    <property type="entry name" value="Periplasmic binding protein-like II"/>
    <property type="match status" value="1"/>
</dbReference>
<organism evidence="6 7">
    <name type="scientific">Jejubacter calystegiae</name>
    <dbReference type="NCBI Taxonomy" id="2579935"/>
    <lineage>
        <taxon>Bacteria</taxon>
        <taxon>Pseudomonadati</taxon>
        <taxon>Pseudomonadota</taxon>
        <taxon>Gammaproteobacteria</taxon>
        <taxon>Enterobacterales</taxon>
        <taxon>Enterobacteriaceae</taxon>
        <taxon>Jejubacter</taxon>
    </lineage>
</organism>
<keyword evidence="7" id="KW-1185">Reference proteome</keyword>
<feature type="domain" description="HTH lysR-type" evidence="5">
    <location>
        <begin position="3"/>
        <end position="60"/>
    </location>
</feature>
<dbReference type="InterPro" id="IPR005119">
    <property type="entry name" value="LysR_subst-bd"/>
</dbReference>
<accession>A0A4P8YQK6</accession>
<dbReference type="Gene3D" id="3.40.190.290">
    <property type="match status" value="1"/>
</dbReference>
<evidence type="ECO:0000313" key="6">
    <source>
        <dbReference type="EMBL" id="QCT22114.1"/>
    </source>
</evidence>
<evidence type="ECO:0000313" key="7">
    <source>
        <dbReference type="Proteomes" id="UP000302163"/>
    </source>
</evidence>
<dbReference type="GO" id="GO:0003700">
    <property type="term" value="F:DNA-binding transcription factor activity"/>
    <property type="evidence" value="ECO:0007669"/>
    <property type="project" value="InterPro"/>
</dbReference>
<reference evidence="6 7" key="1">
    <citation type="submission" date="2019-05" db="EMBL/GenBank/DDBJ databases">
        <title>Complete genome sequence of Izhakiella calystegiae KSNA2, an endophyte isolated from beach morning glory (Calystegia soldanella).</title>
        <authorList>
            <person name="Jiang L."/>
            <person name="Jeong J.C."/>
            <person name="Kim C.Y."/>
            <person name="Kim D.H."/>
            <person name="Kim S.W."/>
            <person name="Lee j."/>
        </authorList>
    </citation>
    <scope>NUCLEOTIDE SEQUENCE [LARGE SCALE GENOMIC DNA]</scope>
    <source>
        <strain evidence="6 7">KSNA2</strain>
    </source>
</reference>
<gene>
    <name evidence="6" type="ORF">FEM41_21925</name>
</gene>
<keyword evidence="2" id="KW-0805">Transcription regulation</keyword>
<dbReference type="InterPro" id="IPR049752">
    <property type="entry name" value="YeiE"/>
</dbReference>
<name>A0A4P8YQK6_9ENTR</name>
<dbReference type="SUPFAM" id="SSF46785">
    <property type="entry name" value="Winged helix' DNA-binding domain"/>
    <property type="match status" value="1"/>
</dbReference>
<dbReference type="Pfam" id="PF03466">
    <property type="entry name" value="LysR_substrate"/>
    <property type="match status" value="1"/>
</dbReference>
<dbReference type="NCBIfam" id="NF008095">
    <property type="entry name" value="PRK10837.1"/>
    <property type="match status" value="1"/>
</dbReference>
<dbReference type="KEGG" id="izh:FEM41_21925"/>